<evidence type="ECO:0000313" key="2">
    <source>
        <dbReference type="EMBL" id="KAK8167080.1"/>
    </source>
</evidence>
<sequence length="201" mass="22674">MAKSIKKSCQPLKQRSSPRLQQKQQEQSKVKCWFRQRPPPVLCMIATTRGLQTLRSLVQHNRCSRERDFIPSATHHMPTGSNHQHAHIACLPLELVTTALPSACAWSQLLPMLLSLASGYKNHHSLLSFASRQAGGGEPKPSVKEERNDFCRSICHHVIFRRNGYLLFNLSFRRSSAPSVGAWSRGRDTHSSALRESGRVK</sequence>
<gene>
    <name evidence="2" type="ORF">IWX90DRAFT_233851</name>
</gene>
<dbReference type="Proteomes" id="UP001456524">
    <property type="component" value="Unassembled WGS sequence"/>
</dbReference>
<comment type="caution">
    <text evidence="2">The sequence shown here is derived from an EMBL/GenBank/DDBJ whole genome shotgun (WGS) entry which is preliminary data.</text>
</comment>
<reference evidence="2 3" key="1">
    <citation type="journal article" date="2022" name="G3 (Bethesda)">
        <title>Enemy or ally: a genomic approach to elucidate the lifestyle of Phyllosticta citrichinaensis.</title>
        <authorList>
            <person name="Buijs V.A."/>
            <person name="Groenewald J.Z."/>
            <person name="Haridas S."/>
            <person name="LaButti K.M."/>
            <person name="Lipzen A."/>
            <person name="Martin F.M."/>
            <person name="Barry K."/>
            <person name="Grigoriev I.V."/>
            <person name="Crous P.W."/>
            <person name="Seidl M.F."/>
        </authorList>
    </citation>
    <scope>NUCLEOTIDE SEQUENCE [LARGE SCALE GENOMIC DNA]</scope>
    <source>
        <strain evidence="2 3">CBS 129764</strain>
    </source>
</reference>
<evidence type="ECO:0000256" key="1">
    <source>
        <dbReference type="SAM" id="MobiDB-lite"/>
    </source>
</evidence>
<protein>
    <submittedName>
        <fullName evidence="2">Uncharacterized protein</fullName>
    </submittedName>
</protein>
<feature type="region of interest" description="Disordered" evidence="1">
    <location>
        <begin position="1"/>
        <end position="24"/>
    </location>
</feature>
<evidence type="ECO:0000313" key="3">
    <source>
        <dbReference type="Proteomes" id="UP001456524"/>
    </source>
</evidence>
<organism evidence="2 3">
    <name type="scientific">Phyllosticta citrichinensis</name>
    <dbReference type="NCBI Taxonomy" id="1130410"/>
    <lineage>
        <taxon>Eukaryota</taxon>
        <taxon>Fungi</taxon>
        <taxon>Dikarya</taxon>
        <taxon>Ascomycota</taxon>
        <taxon>Pezizomycotina</taxon>
        <taxon>Dothideomycetes</taxon>
        <taxon>Dothideomycetes incertae sedis</taxon>
        <taxon>Botryosphaeriales</taxon>
        <taxon>Phyllostictaceae</taxon>
        <taxon>Phyllosticta</taxon>
    </lineage>
</organism>
<accession>A0ABR1XV68</accession>
<dbReference type="EMBL" id="JBBWUH010000005">
    <property type="protein sequence ID" value="KAK8167080.1"/>
    <property type="molecule type" value="Genomic_DNA"/>
</dbReference>
<keyword evidence="3" id="KW-1185">Reference proteome</keyword>
<proteinExistence type="predicted"/>
<name>A0ABR1XV68_9PEZI</name>
<feature type="compositionally biased region" description="Polar residues" evidence="1">
    <location>
        <begin position="11"/>
        <end position="24"/>
    </location>
</feature>